<dbReference type="PIRSF" id="PIRSF015753">
    <property type="entry name" value="GST"/>
    <property type="match status" value="1"/>
</dbReference>
<dbReference type="PANTHER" id="PTHR32419:SF25">
    <property type="entry name" value="GLUTATHIONE S-TRANSFERASE (EUROFUNG)"/>
    <property type="match status" value="1"/>
</dbReference>
<evidence type="ECO:0000259" key="4">
    <source>
        <dbReference type="PROSITE" id="PS50405"/>
    </source>
</evidence>
<feature type="domain" description="GST C-terminal" evidence="4">
    <location>
        <begin position="167"/>
        <end position="294"/>
    </location>
</feature>
<dbReference type="EMBL" id="ML978130">
    <property type="protein sequence ID" value="KAF2095815.1"/>
    <property type="molecule type" value="Genomic_DNA"/>
</dbReference>
<dbReference type="PROSITE" id="PS50405">
    <property type="entry name" value="GST_CTER"/>
    <property type="match status" value="1"/>
</dbReference>
<accession>A0A9P4M3K5</accession>
<dbReference type="InterPro" id="IPR010987">
    <property type="entry name" value="Glutathione-S-Trfase_C-like"/>
</dbReference>
<dbReference type="InterPro" id="IPR047047">
    <property type="entry name" value="GST_Omega-like_C"/>
</dbReference>
<dbReference type="Pfam" id="PF13410">
    <property type="entry name" value="GST_C_2"/>
    <property type="match status" value="1"/>
</dbReference>
<comment type="caution">
    <text evidence="5">The sequence shown here is derived from an EMBL/GenBank/DDBJ whole genome shotgun (WGS) entry which is preliminary data.</text>
</comment>
<reference evidence="5" key="1">
    <citation type="journal article" date="2020" name="Stud. Mycol.">
        <title>101 Dothideomycetes genomes: a test case for predicting lifestyles and emergence of pathogens.</title>
        <authorList>
            <person name="Haridas S."/>
            <person name="Albert R."/>
            <person name="Binder M."/>
            <person name="Bloem J."/>
            <person name="Labutti K."/>
            <person name="Salamov A."/>
            <person name="Andreopoulos B."/>
            <person name="Baker S."/>
            <person name="Barry K."/>
            <person name="Bills G."/>
            <person name="Bluhm B."/>
            <person name="Cannon C."/>
            <person name="Castanera R."/>
            <person name="Culley D."/>
            <person name="Daum C."/>
            <person name="Ezra D."/>
            <person name="Gonzalez J."/>
            <person name="Henrissat B."/>
            <person name="Kuo A."/>
            <person name="Liang C."/>
            <person name="Lipzen A."/>
            <person name="Lutzoni F."/>
            <person name="Magnuson J."/>
            <person name="Mondo S."/>
            <person name="Nolan M."/>
            <person name="Ohm R."/>
            <person name="Pangilinan J."/>
            <person name="Park H.-J."/>
            <person name="Ramirez L."/>
            <person name="Alfaro M."/>
            <person name="Sun H."/>
            <person name="Tritt A."/>
            <person name="Yoshinaga Y."/>
            <person name="Zwiers L.-H."/>
            <person name="Turgeon B."/>
            <person name="Goodwin S."/>
            <person name="Spatafora J."/>
            <person name="Crous P."/>
            <person name="Grigoriev I."/>
        </authorList>
    </citation>
    <scope>NUCLEOTIDE SEQUENCE</scope>
    <source>
        <strain evidence="5">CBS 133067</strain>
    </source>
</reference>
<feature type="binding site" evidence="2">
    <location>
        <begin position="135"/>
        <end position="136"/>
    </location>
    <ligand>
        <name>glutathione</name>
        <dbReference type="ChEBI" id="CHEBI:57925"/>
    </ligand>
</feature>
<keyword evidence="5" id="KW-0808">Transferase</keyword>
<organism evidence="5 6">
    <name type="scientific">Rhizodiscina lignyota</name>
    <dbReference type="NCBI Taxonomy" id="1504668"/>
    <lineage>
        <taxon>Eukaryota</taxon>
        <taxon>Fungi</taxon>
        <taxon>Dikarya</taxon>
        <taxon>Ascomycota</taxon>
        <taxon>Pezizomycotina</taxon>
        <taxon>Dothideomycetes</taxon>
        <taxon>Pleosporomycetidae</taxon>
        <taxon>Aulographales</taxon>
        <taxon>Rhizodiscinaceae</taxon>
        <taxon>Rhizodiscina</taxon>
    </lineage>
</organism>
<evidence type="ECO:0000256" key="1">
    <source>
        <dbReference type="PIRSR" id="PIRSR015753-1"/>
    </source>
</evidence>
<dbReference type="GO" id="GO:0004364">
    <property type="term" value="F:glutathione transferase activity"/>
    <property type="evidence" value="ECO:0007669"/>
    <property type="project" value="InterPro"/>
</dbReference>
<dbReference type="SUPFAM" id="SSF47616">
    <property type="entry name" value="GST C-terminal domain-like"/>
    <property type="match status" value="1"/>
</dbReference>
<keyword evidence="6" id="KW-1185">Reference proteome</keyword>
<evidence type="ECO:0000313" key="6">
    <source>
        <dbReference type="Proteomes" id="UP000799772"/>
    </source>
</evidence>
<dbReference type="Gene3D" id="1.20.1050.10">
    <property type="match status" value="1"/>
</dbReference>
<dbReference type="InterPro" id="IPR040079">
    <property type="entry name" value="Glutathione_S-Trfase"/>
</dbReference>
<feature type="site" description="Lowers pKa of active site Cys" evidence="3">
    <location>
        <position position="301"/>
    </location>
</feature>
<dbReference type="AlphaFoldDB" id="A0A9P4M3K5"/>
<evidence type="ECO:0000256" key="2">
    <source>
        <dbReference type="PIRSR" id="PIRSR015753-2"/>
    </source>
</evidence>
<evidence type="ECO:0000313" key="5">
    <source>
        <dbReference type="EMBL" id="KAF2095815.1"/>
    </source>
</evidence>
<dbReference type="Proteomes" id="UP000799772">
    <property type="component" value="Unassembled WGS sequence"/>
</dbReference>
<dbReference type="SFLD" id="SFLDS00019">
    <property type="entry name" value="Glutathione_Transferase_(cytos"/>
    <property type="match status" value="1"/>
</dbReference>
<dbReference type="PANTHER" id="PTHR32419">
    <property type="entry name" value="GLUTATHIONYL-HYDROQUINONE REDUCTASE"/>
    <property type="match status" value="1"/>
</dbReference>
<feature type="active site" description="Nucleophile" evidence="1">
    <location>
        <position position="50"/>
    </location>
</feature>
<proteinExistence type="predicted"/>
<evidence type="ECO:0000256" key="3">
    <source>
        <dbReference type="PIRSR" id="PIRSR015753-3"/>
    </source>
</evidence>
<feature type="site" description="Lowers pKa of active site Cys" evidence="3">
    <location>
        <position position="250"/>
    </location>
</feature>
<protein>
    <submittedName>
        <fullName evidence="5">Glutathione transferase</fullName>
    </submittedName>
</protein>
<dbReference type="SFLD" id="SFLDG01148">
    <property type="entry name" value="Xi_(cytGST)"/>
    <property type="match status" value="1"/>
</dbReference>
<dbReference type="InterPro" id="IPR036249">
    <property type="entry name" value="Thioredoxin-like_sf"/>
</dbReference>
<gene>
    <name evidence="5" type="ORF">NA57DRAFT_43747</name>
</gene>
<feature type="binding site" evidence="2">
    <location>
        <begin position="117"/>
        <end position="120"/>
    </location>
    <ligand>
        <name>glutathione</name>
        <dbReference type="ChEBI" id="CHEBI:57925"/>
    </ligand>
</feature>
<sequence>MSGVDHYKITTKDGTFKRPDSTFRNSISSKPGAQFPPEKDRYVLYIVWGCPWAHRTNIVRTLKGLEDIIPLIAFDATMGPEGFEFINEDDTPATEPLYGFSKMRQLYQKADPGFAGRCTVPTLWDKKMETIVSNESSEIIRMFYSEFDDLLPAELREANKPNGGYLPADLKDQIDEQNEWVYHNINNGVYKSGFATSQEAYEQNVTTLFESLDRMEKILAESKGPYIWGEYLTESDIRLYTTIVRFDVGYHPSFRCNLKMIRHDYPHIQRWLQHIYFDVDEKQTKGAFRNTTKFNGIRKGYASAGGQRTVPLGPIPLMVPIKS</sequence>
<dbReference type="Gene3D" id="3.40.30.10">
    <property type="entry name" value="Glutaredoxin"/>
    <property type="match status" value="1"/>
</dbReference>
<dbReference type="OrthoDB" id="2309723at2759"/>
<dbReference type="InterPro" id="IPR036282">
    <property type="entry name" value="Glutathione-S-Trfase_C_sf"/>
</dbReference>
<dbReference type="CDD" id="cd03190">
    <property type="entry name" value="GST_C_Omega_like"/>
    <property type="match status" value="1"/>
</dbReference>
<dbReference type="GO" id="GO:0005737">
    <property type="term" value="C:cytoplasm"/>
    <property type="evidence" value="ECO:0007669"/>
    <property type="project" value="TreeGrafter"/>
</dbReference>
<feature type="active site" description="Proton donor/acceptor" evidence="1">
    <location>
        <position position="190"/>
    </location>
</feature>
<dbReference type="SFLD" id="SFLDG01206">
    <property type="entry name" value="Xi.1"/>
    <property type="match status" value="1"/>
</dbReference>
<dbReference type="SUPFAM" id="SSF52833">
    <property type="entry name" value="Thioredoxin-like"/>
    <property type="match status" value="1"/>
</dbReference>
<dbReference type="InterPro" id="IPR004045">
    <property type="entry name" value="Glutathione_S-Trfase_N"/>
</dbReference>
<dbReference type="Pfam" id="PF13409">
    <property type="entry name" value="GST_N_2"/>
    <property type="match status" value="1"/>
</dbReference>
<dbReference type="InterPro" id="IPR016639">
    <property type="entry name" value="GST_Omega/GSH"/>
</dbReference>
<name>A0A9P4M3K5_9PEZI</name>